<dbReference type="RefSeq" id="WP_179769270.1">
    <property type="nucleotide sequence ID" value="NZ_JACCFO010000001.1"/>
</dbReference>
<dbReference type="EMBL" id="JACCFO010000001">
    <property type="protein sequence ID" value="NYI98049.1"/>
    <property type="molecule type" value="Genomic_DNA"/>
</dbReference>
<sequence length="129" mass="13916">MRRILEKLRPTAARIGAGAVEEWEQTVGHLTLAEHAARVMQREADRRGVTLEADAEPPAELPGELRAWACRVAGKGWCVFAALDCPNEISTPAQREFLPLSQVLESTWCVMGGTGSVRVHTGGVAPESA</sequence>
<comment type="caution">
    <text evidence="1">The sequence shown here is derived from an EMBL/GenBank/DDBJ whole genome shotgun (WGS) entry which is preliminary data.</text>
</comment>
<evidence type="ECO:0000313" key="2">
    <source>
        <dbReference type="Proteomes" id="UP000575985"/>
    </source>
</evidence>
<dbReference type="Proteomes" id="UP000575985">
    <property type="component" value="Unassembled WGS sequence"/>
</dbReference>
<evidence type="ECO:0000313" key="1">
    <source>
        <dbReference type="EMBL" id="NYI98049.1"/>
    </source>
</evidence>
<reference evidence="1 2" key="1">
    <citation type="submission" date="2020-07" db="EMBL/GenBank/DDBJ databases">
        <title>Sequencing the genomes of 1000 actinobacteria strains.</title>
        <authorList>
            <person name="Klenk H.-P."/>
        </authorList>
    </citation>
    <scope>NUCLEOTIDE SEQUENCE [LARGE SCALE GENOMIC DNA]</scope>
    <source>
        <strain evidence="1 2">DSM 45927</strain>
    </source>
</reference>
<gene>
    <name evidence="1" type="ORF">HNR12_004326</name>
</gene>
<proteinExistence type="predicted"/>
<organism evidence="1 2">
    <name type="scientific">Streptomonospora nanhaiensis</name>
    <dbReference type="NCBI Taxonomy" id="1323731"/>
    <lineage>
        <taxon>Bacteria</taxon>
        <taxon>Bacillati</taxon>
        <taxon>Actinomycetota</taxon>
        <taxon>Actinomycetes</taxon>
        <taxon>Streptosporangiales</taxon>
        <taxon>Nocardiopsidaceae</taxon>
        <taxon>Streptomonospora</taxon>
    </lineage>
</organism>
<accession>A0A853BQR6</accession>
<name>A0A853BQR6_9ACTN</name>
<keyword evidence="2" id="KW-1185">Reference proteome</keyword>
<dbReference type="AlphaFoldDB" id="A0A853BQR6"/>
<protein>
    <submittedName>
        <fullName evidence="1">Uncharacterized protein</fullName>
    </submittedName>
</protein>